<dbReference type="Gene3D" id="3.40.190.10">
    <property type="entry name" value="Periplasmic binding protein-like II"/>
    <property type="match status" value="2"/>
</dbReference>
<dbReference type="Pfam" id="PF01547">
    <property type="entry name" value="SBP_bac_1"/>
    <property type="match status" value="1"/>
</dbReference>
<organism evidence="2">
    <name type="scientific">Caldilineaceae bacterium SB0675_bin_29</name>
    <dbReference type="NCBI Taxonomy" id="2605266"/>
    <lineage>
        <taxon>Bacteria</taxon>
        <taxon>Bacillati</taxon>
        <taxon>Chloroflexota</taxon>
        <taxon>Caldilineae</taxon>
        <taxon>Caldilineales</taxon>
        <taxon>Caldilineaceae</taxon>
    </lineage>
</organism>
<evidence type="ECO:0000313" key="2">
    <source>
        <dbReference type="EMBL" id="MYH62012.1"/>
    </source>
</evidence>
<dbReference type="EMBL" id="VYDA01000355">
    <property type="protein sequence ID" value="MYH62012.1"/>
    <property type="molecule type" value="Genomic_DNA"/>
</dbReference>
<dbReference type="InterPro" id="IPR006059">
    <property type="entry name" value="SBP"/>
</dbReference>
<dbReference type="InterPro" id="IPR050490">
    <property type="entry name" value="Bact_solute-bd_prot1"/>
</dbReference>
<evidence type="ECO:0000256" key="1">
    <source>
        <dbReference type="SAM" id="MobiDB-lite"/>
    </source>
</evidence>
<dbReference type="SUPFAM" id="SSF53850">
    <property type="entry name" value="Periplasmic binding protein-like II"/>
    <property type="match status" value="1"/>
</dbReference>
<dbReference type="AlphaFoldDB" id="A0A6B1FWN3"/>
<protein>
    <submittedName>
        <fullName evidence="2">Carbohydrate ABC transporter substrate-binding protein</fullName>
    </submittedName>
</protein>
<dbReference type="InterPro" id="IPR006311">
    <property type="entry name" value="TAT_signal"/>
</dbReference>
<name>A0A6B1FWN3_9CHLR</name>
<reference evidence="2" key="1">
    <citation type="submission" date="2019-09" db="EMBL/GenBank/DDBJ databases">
        <title>Characterisation of the sponge microbiome using genome-centric metagenomics.</title>
        <authorList>
            <person name="Engelberts J.P."/>
            <person name="Robbins S.J."/>
            <person name="De Goeij J.M."/>
            <person name="Aranda M."/>
            <person name="Bell S.C."/>
            <person name="Webster N.S."/>
        </authorList>
    </citation>
    <scope>NUCLEOTIDE SEQUENCE</scope>
    <source>
        <strain evidence="2">SB0675_bin_29</strain>
    </source>
</reference>
<dbReference type="PANTHER" id="PTHR43649:SF12">
    <property type="entry name" value="DIACETYLCHITOBIOSE BINDING PROTEIN DASA"/>
    <property type="match status" value="1"/>
</dbReference>
<proteinExistence type="predicted"/>
<sequence>MPNCQGMARDSRLQGVKAMEKASFSRRHFLSLAGTAGGAVLLVSCAPPAPTVDQPAEAGGGEEQTAQPDAERTGVHCELNWYSPTEWTSRSAEQPVVVNATRILAQHFEEANPGIEIVWDPDLGGFEGMTAKVAAAEAPDLVWSGHNFAVQNGWALPIGEYLDQPNPYAPEYEAWRDIFYPSYMLSLNQPDNLEYCAPIDAIWPNIEIGLAYNKDVLESLGLEPPATWAQEKEVARALKEAGDRFAPWPLAKDAGDLWPLALQILPSMMQPICGEMDLNGDKFMGIEEALPAFKSGLIGPKTPIYRRAWAEMYELGTYWLDGFATTDIDLLWRQGEIGLMYAGSWDFSKIANDPNVTFERGFVPVPIPNSSDIPATATEPGAVDPPRTTAGDGTVPGDLINAIQGAETVILRSSVESRDNLAETINWWQFITTPENNSFMVNENQRRISSAVDGSLGPIWQEIATFQLPLYEYAIAWWGMGLYWDNDNFMKWRPIFVAWLTGQIDEETFFERQHEEFAAGAGRYEEIMKEQAESS</sequence>
<accession>A0A6B1FWN3</accession>
<dbReference type="PANTHER" id="PTHR43649">
    <property type="entry name" value="ARABINOSE-BINDING PROTEIN-RELATED"/>
    <property type="match status" value="1"/>
</dbReference>
<gene>
    <name evidence="2" type="ORF">F4148_09695</name>
</gene>
<feature type="region of interest" description="Disordered" evidence="1">
    <location>
        <begin position="52"/>
        <end position="72"/>
    </location>
</feature>
<comment type="caution">
    <text evidence="2">The sequence shown here is derived from an EMBL/GenBank/DDBJ whole genome shotgun (WGS) entry which is preliminary data.</text>
</comment>
<dbReference type="PROSITE" id="PS51318">
    <property type="entry name" value="TAT"/>
    <property type="match status" value="1"/>
</dbReference>